<accession>A0A7C9P438</accession>
<evidence type="ECO:0000259" key="2">
    <source>
        <dbReference type="Pfam" id="PF00535"/>
    </source>
</evidence>
<keyword evidence="1 4" id="KW-0808">Transferase</keyword>
<dbReference type="GO" id="GO:0016740">
    <property type="term" value="F:transferase activity"/>
    <property type="evidence" value="ECO:0007669"/>
    <property type="project" value="UniProtKB-KW"/>
</dbReference>
<dbReference type="CDD" id="cd06420">
    <property type="entry name" value="GT2_Chondriotin_Pol_N"/>
    <property type="match status" value="1"/>
</dbReference>
<dbReference type="Gene3D" id="3.90.550.10">
    <property type="entry name" value="Spore Coat Polysaccharide Biosynthesis Protein SpsA, Chain A"/>
    <property type="match status" value="1"/>
</dbReference>
<dbReference type="InterPro" id="IPR050834">
    <property type="entry name" value="Glycosyltransf_2"/>
</dbReference>
<dbReference type="AlphaFoldDB" id="A0A7C9P438"/>
<feature type="domain" description="Galactosyltransferase C-terminal" evidence="3">
    <location>
        <begin position="169"/>
        <end position="236"/>
    </location>
</feature>
<name>A0A7C9P438_9GAMM</name>
<dbReference type="InterPro" id="IPR027791">
    <property type="entry name" value="Galactosyl_T_C"/>
</dbReference>
<dbReference type="EMBL" id="JAAEHK010000030">
    <property type="protein sequence ID" value="NDL72050.1"/>
    <property type="molecule type" value="Genomic_DNA"/>
</dbReference>
<protein>
    <submittedName>
        <fullName evidence="4">Glycosyltransferase</fullName>
    </submittedName>
</protein>
<reference evidence="4 5" key="1">
    <citation type="submission" date="2020-01" db="EMBL/GenBank/DDBJ databases">
        <title>Whole genome sequencing of Halomonas alkaliphila strain LS44.</title>
        <authorList>
            <person name="Kumar S."/>
            <person name="Paul D."/>
            <person name="Shouche Y."/>
            <person name="Suryavanshi M.V."/>
        </authorList>
    </citation>
    <scope>NUCLEOTIDE SEQUENCE [LARGE SCALE GENOMIC DNA]</scope>
    <source>
        <strain evidence="4 5">LS44</strain>
    </source>
</reference>
<dbReference type="PANTHER" id="PTHR43685:SF3">
    <property type="entry name" value="SLR2126 PROTEIN"/>
    <property type="match status" value="1"/>
</dbReference>
<evidence type="ECO:0000259" key="3">
    <source>
        <dbReference type="Pfam" id="PF02709"/>
    </source>
</evidence>
<proteinExistence type="predicted"/>
<dbReference type="InterPro" id="IPR001173">
    <property type="entry name" value="Glyco_trans_2-like"/>
</dbReference>
<dbReference type="PANTHER" id="PTHR43685">
    <property type="entry name" value="GLYCOSYLTRANSFERASE"/>
    <property type="match status" value="1"/>
</dbReference>
<evidence type="ECO:0000313" key="5">
    <source>
        <dbReference type="Proteomes" id="UP000480312"/>
    </source>
</evidence>
<gene>
    <name evidence="4" type="ORF">GPL32_16205</name>
</gene>
<dbReference type="SUPFAM" id="SSF53448">
    <property type="entry name" value="Nucleotide-diphospho-sugar transferases"/>
    <property type="match status" value="1"/>
</dbReference>
<sequence>MKVSLIITTYNWPEALALVLKSAINQDYKDYEIIIADDGSGKETQLCIDNFIQHSNVTIKHAWHEDAGFRAALIRNKAAYLSEGDYIIFIDGDCIIPPAFISDHVALSQKGFFIAGSRVKLSEHYTEELVARKIAPSFNRKEIFQLWLKKKLKRAHPALKLPTGSSLRFKRARKWQGAVTCNLSLWKQDLLAINGFDNDFIGWGLEDSDLVIRLINNSIYRKEGKFFSYVVHMHHKEASRLNESQNTARFQLSLEDRKTLCTSGINTFFEKKNESI</sequence>
<dbReference type="OrthoDB" id="9801954at2"/>
<dbReference type="Pfam" id="PF00535">
    <property type="entry name" value="Glycos_transf_2"/>
    <property type="match status" value="1"/>
</dbReference>
<evidence type="ECO:0000256" key="1">
    <source>
        <dbReference type="ARBA" id="ARBA00022679"/>
    </source>
</evidence>
<dbReference type="RefSeq" id="WP_162219890.1">
    <property type="nucleotide sequence ID" value="NZ_JAAEHK010000030.1"/>
</dbReference>
<dbReference type="InterPro" id="IPR029044">
    <property type="entry name" value="Nucleotide-diphossugar_trans"/>
</dbReference>
<evidence type="ECO:0000313" key="4">
    <source>
        <dbReference type="EMBL" id="NDL72050.1"/>
    </source>
</evidence>
<dbReference type="Proteomes" id="UP000480312">
    <property type="component" value="Unassembled WGS sequence"/>
</dbReference>
<organism evidence="4 5">
    <name type="scientific">Vreelandella alkaliphila</name>
    <dbReference type="NCBI Taxonomy" id="272774"/>
    <lineage>
        <taxon>Bacteria</taxon>
        <taxon>Pseudomonadati</taxon>
        <taxon>Pseudomonadota</taxon>
        <taxon>Gammaproteobacteria</taxon>
        <taxon>Oceanospirillales</taxon>
        <taxon>Halomonadaceae</taxon>
        <taxon>Vreelandella</taxon>
    </lineage>
</organism>
<comment type="caution">
    <text evidence="4">The sequence shown here is derived from an EMBL/GenBank/DDBJ whole genome shotgun (WGS) entry which is preliminary data.</text>
</comment>
<dbReference type="Pfam" id="PF02709">
    <property type="entry name" value="Glyco_transf_7C"/>
    <property type="match status" value="1"/>
</dbReference>
<feature type="domain" description="Glycosyltransferase 2-like" evidence="2">
    <location>
        <begin position="4"/>
        <end position="134"/>
    </location>
</feature>